<dbReference type="PaxDb" id="195103-CPF_0337"/>
<keyword evidence="3 17" id="KW-0479">Metal-binding</keyword>
<feature type="binding site" evidence="17">
    <location>
        <begin position="32"/>
        <end position="39"/>
    </location>
    <ligand>
        <name>ATP</name>
        <dbReference type="ChEBI" id="CHEBI:30616"/>
    </ligand>
</feature>
<evidence type="ECO:0000256" key="9">
    <source>
        <dbReference type="ARBA" id="ARBA00022833"/>
    </source>
</evidence>
<dbReference type="PANTHER" id="PTHR43152">
    <property type="entry name" value="UVRABC SYSTEM PROTEIN A"/>
    <property type="match status" value="1"/>
</dbReference>
<dbReference type="CDD" id="cd03271">
    <property type="entry name" value="ABC_UvrA_II"/>
    <property type="match status" value="1"/>
</dbReference>
<dbReference type="Pfam" id="PF17760">
    <property type="entry name" value="UvrA_inter"/>
    <property type="match status" value="1"/>
</dbReference>
<feature type="zinc finger region" description="C4-type" evidence="17">
    <location>
        <begin position="739"/>
        <end position="765"/>
    </location>
</feature>
<dbReference type="GO" id="GO:0009380">
    <property type="term" value="C:excinuclease repair complex"/>
    <property type="evidence" value="ECO:0007669"/>
    <property type="project" value="InterPro"/>
</dbReference>
<sequence length="939" mass="104799">MKDKIIVKGAKVHNLKNVSLEIPRDKLIVFTGLSGSGKSSLAFDTIYAEGQRRYVESLSSYARQFLGQMDKPDVESIEGLSPAISIDQKTTSRNPRSTVGTVTEIYDYLRLLYARVGVPHCPKCGKEITQQSVDQIVDQIMELPERSKIMILAPIIRGRKGTHEKVLENIKKQGFVRARIDGEIYDLTEDEIKLEKNIKHNIEAVVDRIIVKDGIEGRLTDSIETSLKMAEGLVLVNIIGEEDRLYSEHFACADCGISIDELAPRMFSFNSPFGKCERCDGLGTLMEIDEDLVVPNKDLSIRGGAISTWGDSRMKEESWTYCVLKALMEKYNFDLDTPYKDLPKKVQEVLMYGEPEKLKVTYTKENVTAVYNHSFEGEINNLRRRYMETNSDTMKAEIEKYMSDNPCPKCKGARLKPEALAVTVGGKNIFEFTSMAIREELDFINSINFSEKDKIISSQIIKEIQSRLSFLINVGLDYLDLARKAGTLSGGEAQRIRLATQIGSQLMGVLYILDEPSIGLHQRDNDRLISTLKQLRDVGNTLIVVEHDEDTMREADYIVDIGPGAGEHGGKIVASGTLDEIMSNENSLTGKYLTGAKKVELPEERRKGNGNFITVKGAKENNLKNVTAKFPLGTLTMVTGVSGSGKSTLVNEILYKGLNKIVNKAKDLPGKFKEITGYENIDKIIDIDQSPIGRTPRSNPATYTGTFDIIRELFSQTQEAKMRGYKPGRFSFNVKGGRCEACSGDGIIKIEMQFLSDVYVPCEVCKGKRYNRETLEVKYKGKNIADVLNMTVEEALEFFENIPRIKNKLQTLMDVGLGYIRLGQPSTQLSGGEAQRIKLAYELSKRSTGKTLYILDEPTTGLHIHDVNRLVKILQRLVDGGNTVIVIEHNLDMIKCADYIVDLGPEGGDKGGTIIATGTPEKIAEAKESYTGKYLKKYL</sequence>
<evidence type="ECO:0000256" key="5">
    <source>
        <dbReference type="ARBA" id="ARBA00022741"/>
    </source>
</evidence>
<dbReference type="InterPro" id="IPR041102">
    <property type="entry name" value="UvrA_inter"/>
</dbReference>
<comment type="function">
    <text evidence="17">The UvrABC repair system catalyzes the recognition and processing of DNA lesions. UvrA is an ATPase and a DNA-binding protein. A damage recognition complex composed of 2 UvrA and 2 UvrB subunits scans DNA for abnormalities. When the presence of a lesion has been verified by UvrB, the UvrA molecules dissociate.</text>
</comment>
<dbReference type="PROSITE" id="PS00211">
    <property type="entry name" value="ABC_TRANSPORTER_1"/>
    <property type="match status" value="1"/>
</dbReference>
<evidence type="ECO:0000256" key="1">
    <source>
        <dbReference type="ARBA" id="ARBA00004496"/>
    </source>
</evidence>
<comment type="subcellular location">
    <subcellularLocation>
        <location evidence="1 17">Cytoplasm</location>
    </subcellularLocation>
</comment>
<comment type="subunit">
    <text evidence="17">Forms a heterotetramer with UvrB during the search for lesions.</text>
</comment>
<proteinExistence type="inferred from homology"/>
<dbReference type="CDD" id="cd03270">
    <property type="entry name" value="ABC_UvrA_I"/>
    <property type="match status" value="1"/>
</dbReference>
<evidence type="ECO:0000256" key="8">
    <source>
        <dbReference type="ARBA" id="ARBA00022771"/>
    </source>
</evidence>
<feature type="domain" description="ABC transporter" evidence="18">
    <location>
        <begin position="599"/>
        <end position="936"/>
    </location>
</feature>
<evidence type="ECO:0000256" key="4">
    <source>
        <dbReference type="ARBA" id="ARBA00022737"/>
    </source>
</evidence>
<organism evidence="19 20">
    <name type="scientific">Clostridium perfringens (strain ATCC 13124 / DSM 756 / JCM 1290 / NCIMB 6125 / NCTC 8237 / Type A)</name>
    <dbReference type="NCBI Taxonomy" id="195103"/>
    <lineage>
        <taxon>Bacteria</taxon>
        <taxon>Bacillati</taxon>
        <taxon>Bacillota</taxon>
        <taxon>Clostridia</taxon>
        <taxon>Eubacteriales</taxon>
        <taxon>Clostridiaceae</taxon>
        <taxon>Clostridium</taxon>
    </lineage>
</organism>
<dbReference type="SMART" id="SM00382">
    <property type="entry name" value="AAA"/>
    <property type="match status" value="1"/>
</dbReference>
<keyword evidence="12 17" id="KW-0238">DNA-binding</keyword>
<dbReference type="EMBL" id="CP000246">
    <property type="protein sequence ID" value="ABG83951.1"/>
    <property type="molecule type" value="Genomic_DNA"/>
</dbReference>
<dbReference type="InterPro" id="IPR017871">
    <property type="entry name" value="ABC_transporter-like_CS"/>
</dbReference>
<dbReference type="PROSITE" id="PS50893">
    <property type="entry name" value="ABC_TRANSPORTER_2"/>
    <property type="match status" value="2"/>
</dbReference>
<evidence type="ECO:0000313" key="20">
    <source>
        <dbReference type="Proteomes" id="UP000001823"/>
    </source>
</evidence>
<dbReference type="InterPro" id="IPR013815">
    <property type="entry name" value="ATP_grasp_subdomain_1"/>
</dbReference>
<dbReference type="RefSeq" id="WP_011590149.1">
    <property type="nucleotide sequence ID" value="NC_008261.1"/>
</dbReference>
<dbReference type="InterPro" id="IPR027417">
    <property type="entry name" value="P-loop_NTPase"/>
</dbReference>
<protein>
    <recommendedName>
        <fullName evidence="15 17">UvrABC system protein A</fullName>
        <shortName evidence="17">UvrA protein</shortName>
    </recommendedName>
    <alternativeName>
        <fullName evidence="16 17">Excinuclease ABC subunit A</fullName>
    </alternativeName>
</protein>
<dbReference type="Pfam" id="PF17755">
    <property type="entry name" value="UvrA_DNA-bind"/>
    <property type="match status" value="1"/>
</dbReference>
<dbReference type="STRING" id="195103.CPF_0337"/>
<keyword evidence="5 17" id="KW-0547">Nucleotide-binding</keyword>
<comment type="similarity">
    <text evidence="14 17">Belongs to the ABC transporter superfamily. UvrA family.</text>
</comment>
<keyword evidence="13 17" id="KW-0234">DNA repair</keyword>
<keyword evidence="20" id="KW-1185">Reference proteome</keyword>
<dbReference type="GO" id="GO:0009432">
    <property type="term" value="P:SOS response"/>
    <property type="evidence" value="ECO:0007669"/>
    <property type="project" value="UniProtKB-UniRule"/>
</dbReference>
<dbReference type="FunFam" id="1.20.1580.10:FF:000002">
    <property type="entry name" value="UvrABC system protein A"/>
    <property type="match status" value="1"/>
</dbReference>
<dbReference type="Gene3D" id="3.40.50.300">
    <property type="entry name" value="P-loop containing nucleotide triphosphate hydrolases"/>
    <property type="match status" value="2"/>
</dbReference>
<keyword evidence="7 17" id="KW-0228">DNA excision</keyword>
<dbReference type="HOGENOM" id="CLU_001370_0_2_9"/>
<dbReference type="InterPro" id="IPR004602">
    <property type="entry name" value="UvrA"/>
</dbReference>
<dbReference type="GO" id="GO:0009381">
    <property type="term" value="F:excinuclease ABC activity"/>
    <property type="evidence" value="ECO:0007669"/>
    <property type="project" value="UniProtKB-UniRule"/>
</dbReference>
<evidence type="ECO:0000256" key="7">
    <source>
        <dbReference type="ARBA" id="ARBA00022769"/>
    </source>
</evidence>
<feature type="zinc finger region" description="C4-type" evidence="17">
    <location>
        <begin position="252"/>
        <end position="279"/>
    </location>
</feature>
<keyword evidence="10 17" id="KW-0067">ATP-binding</keyword>
<dbReference type="GO" id="GO:0003677">
    <property type="term" value="F:DNA binding"/>
    <property type="evidence" value="ECO:0007669"/>
    <property type="project" value="UniProtKB-UniRule"/>
</dbReference>
<dbReference type="Gene3D" id="1.10.8.280">
    <property type="entry name" value="ABC transporter ATPase domain-like"/>
    <property type="match status" value="1"/>
</dbReference>
<dbReference type="InterPro" id="IPR003439">
    <property type="entry name" value="ABC_transporter-like_ATP-bd"/>
</dbReference>
<dbReference type="Gene3D" id="3.30.1490.20">
    <property type="entry name" value="ATP-grasp fold, A domain"/>
    <property type="match status" value="1"/>
</dbReference>
<keyword evidence="8 17" id="KW-0863">Zinc-finger</keyword>
<evidence type="ECO:0000256" key="10">
    <source>
        <dbReference type="ARBA" id="ARBA00022840"/>
    </source>
</evidence>
<keyword evidence="11 17" id="KW-0267">Excision nuclease</keyword>
<dbReference type="PANTHER" id="PTHR43152:SF3">
    <property type="entry name" value="UVRABC SYSTEM PROTEIN A"/>
    <property type="match status" value="1"/>
</dbReference>
<keyword evidence="9 17" id="KW-0862">Zinc</keyword>
<evidence type="ECO:0000256" key="17">
    <source>
        <dbReference type="HAMAP-Rule" id="MF_00205"/>
    </source>
</evidence>
<dbReference type="GO" id="GO:0005524">
    <property type="term" value="F:ATP binding"/>
    <property type="evidence" value="ECO:0007669"/>
    <property type="project" value="UniProtKB-UniRule"/>
</dbReference>
<accession>A0A0H2YSI4</accession>
<dbReference type="NCBIfam" id="TIGR00630">
    <property type="entry name" value="uvra"/>
    <property type="match status" value="1"/>
</dbReference>
<keyword evidence="6 17" id="KW-0227">DNA damage</keyword>
<dbReference type="GO" id="GO:0005737">
    <property type="term" value="C:cytoplasm"/>
    <property type="evidence" value="ECO:0007669"/>
    <property type="project" value="UniProtKB-SubCell"/>
</dbReference>
<feature type="binding site" evidence="17">
    <location>
        <begin position="640"/>
        <end position="647"/>
    </location>
    <ligand>
        <name>ATP</name>
        <dbReference type="ChEBI" id="CHEBI:30616"/>
    </ligand>
</feature>
<keyword evidence="2 17" id="KW-0963">Cytoplasm</keyword>
<evidence type="ECO:0000256" key="16">
    <source>
        <dbReference type="ARBA" id="ARBA00042156"/>
    </source>
</evidence>
<dbReference type="eggNOG" id="COG0178">
    <property type="taxonomic scope" value="Bacteria"/>
</dbReference>
<dbReference type="NCBIfam" id="NF001503">
    <property type="entry name" value="PRK00349.1"/>
    <property type="match status" value="1"/>
</dbReference>
<dbReference type="GO" id="GO:0006289">
    <property type="term" value="P:nucleotide-excision repair"/>
    <property type="evidence" value="ECO:0007669"/>
    <property type="project" value="UniProtKB-UniRule"/>
</dbReference>
<dbReference type="SUPFAM" id="SSF52540">
    <property type="entry name" value="P-loop containing nucleoside triphosphate hydrolases"/>
    <property type="match status" value="2"/>
</dbReference>
<dbReference type="Proteomes" id="UP000001823">
    <property type="component" value="Chromosome"/>
</dbReference>
<keyword evidence="17" id="KW-0742">SOS response</keyword>
<evidence type="ECO:0000256" key="15">
    <source>
        <dbReference type="ARBA" id="ARBA00039316"/>
    </source>
</evidence>
<evidence type="ECO:0000256" key="14">
    <source>
        <dbReference type="ARBA" id="ARBA00038000"/>
    </source>
</evidence>
<dbReference type="KEGG" id="cpf:CPF_0337"/>
<evidence type="ECO:0000259" key="18">
    <source>
        <dbReference type="PROSITE" id="PS50893"/>
    </source>
</evidence>
<reference evidence="19 20" key="1">
    <citation type="journal article" date="2006" name="Genome Res.">
        <title>Skewed genomic variability in strains of the toxigenic bacterial pathogen, Clostridium perfringens.</title>
        <authorList>
            <person name="Myers G.S."/>
            <person name="Rasko D.A."/>
            <person name="Cheung J.K."/>
            <person name="Ravel J."/>
            <person name="Seshadri R."/>
            <person name="Deboy R.T."/>
            <person name="Ren Q."/>
            <person name="Varga J."/>
            <person name="Awad M.M."/>
            <person name="Brinkac L.M."/>
            <person name="Daugherty S.C."/>
            <person name="Haft D.H."/>
            <person name="Dodson R.J."/>
            <person name="Madupu R."/>
            <person name="Nelson W.C."/>
            <person name="Rosovitz M.J."/>
            <person name="Sullivan S.A."/>
            <person name="Khouri H."/>
            <person name="Dimitrov G.I."/>
            <person name="Watkins K.L."/>
            <person name="Mulligan S."/>
            <person name="Benton J."/>
            <person name="Radune D."/>
            <person name="Fisher D.J."/>
            <person name="Atkins H.S."/>
            <person name="Hiscox T."/>
            <person name="Jost B.H."/>
            <person name="Billington S.J."/>
            <person name="Songer J.G."/>
            <person name="McClane B.A."/>
            <person name="Titball R.W."/>
            <person name="Rood J.I."/>
            <person name="Melville S.B."/>
            <person name="Paulsen I.T."/>
        </authorList>
    </citation>
    <scope>NUCLEOTIDE SEQUENCE [LARGE SCALE GENOMIC DNA]</scope>
    <source>
        <strain evidence="20">ATCC 13124 / DSM 756 / JCM 1290 / NCIMB 6125 / NCTC 8237 / S 107 / Type A</strain>
    </source>
</reference>
<keyword evidence="4 17" id="KW-0677">Repeat</keyword>
<evidence type="ECO:0000313" key="19">
    <source>
        <dbReference type="EMBL" id="ABG83951.1"/>
    </source>
</evidence>
<dbReference type="GO" id="GO:0016887">
    <property type="term" value="F:ATP hydrolysis activity"/>
    <property type="evidence" value="ECO:0007669"/>
    <property type="project" value="InterPro"/>
</dbReference>
<dbReference type="Gene3D" id="1.20.1580.10">
    <property type="entry name" value="ABC transporter ATPase like domain"/>
    <property type="match status" value="2"/>
</dbReference>
<dbReference type="InterPro" id="IPR041552">
    <property type="entry name" value="UvrA_DNA-bd"/>
</dbReference>
<dbReference type="GO" id="GO:0008270">
    <property type="term" value="F:zinc ion binding"/>
    <property type="evidence" value="ECO:0007669"/>
    <property type="project" value="UniProtKB-UniRule"/>
</dbReference>
<dbReference type="AlphaFoldDB" id="A0A0H2YSI4"/>
<evidence type="ECO:0000256" key="2">
    <source>
        <dbReference type="ARBA" id="ARBA00022490"/>
    </source>
</evidence>
<dbReference type="InterPro" id="IPR003593">
    <property type="entry name" value="AAA+_ATPase"/>
</dbReference>
<evidence type="ECO:0000256" key="13">
    <source>
        <dbReference type="ARBA" id="ARBA00023204"/>
    </source>
</evidence>
<feature type="domain" description="ABC transporter" evidence="18">
    <location>
        <begin position="337"/>
        <end position="594"/>
    </location>
</feature>
<name>A0A0H2YSI4_CLOP1</name>
<evidence type="ECO:0000256" key="6">
    <source>
        <dbReference type="ARBA" id="ARBA00022763"/>
    </source>
</evidence>
<dbReference type="HAMAP" id="MF_00205">
    <property type="entry name" value="UvrA"/>
    <property type="match status" value="1"/>
</dbReference>
<evidence type="ECO:0000256" key="11">
    <source>
        <dbReference type="ARBA" id="ARBA00022881"/>
    </source>
</evidence>
<evidence type="ECO:0000256" key="12">
    <source>
        <dbReference type="ARBA" id="ARBA00023125"/>
    </source>
</evidence>
<evidence type="ECO:0000256" key="3">
    <source>
        <dbReference type="ARBA" id="ARBA00022723"/>
    </source>
</evidence>
<gene>
    <name evidence="17 19" type="primary">uvrA</name>
    <name evidence="19" type="ordered locus">CPF_0337</name>
</gene>